<dbReference type="GO" id="GO:0009288">
    <property type="term" value="C:bacterial-type flagellum"/>
    <property type="evidence" value="ECO:0007669"/>
    <property type="project" value="InterPro"/>
</dbReference>
<evidence type="ECO:0000313" key="4">
    <source>
        <dbReference type="Proteomes" id="UP001245370"/>
    </source>
</evidence>
<proteinExistence type="predicted"/>
<reference evidence="1" key="1">
    <citation type="submission" date="2022-12" db="EMBL/GenBank/DDBJ databases">
        <title>Reference genome sequencing for broad-spectrum identification of bacterial and archaeal isolates by mass spectrometry.</title>
        <authorList>
            <person name="Sekiguchi Y."/>
            <person name="Tourlousse D.M."/>
        </authorList>
    </citation>
    <scope>NUCLEOTIDE SEQUENCE</scope>
    <source>
        <strain evidence="1">301</strain>
    </source>
</reference>
<evidence type="ECO:0000313" key="2">
    <source>
        <dbReference type="EMBL" id="MDR6333804.1"/>
    </source>
</evidence>
<dbReference type="EMBL" id="BSDO01000001">
    <property type="protein sequence ID" value="GLI20443.1"/>
    <property type="molecule type" value="Genomic_DNA"/>
</dbReference>
<dbReference type="Proteomes" id="UP001245370">
    <property type="component" value="Unassembled WGS sequence"/>
</dbReference>
<dbReference type="AlphaFoldDB" id="A0A9W6CDW0"/>
<sequence length="232" mass="25574">MSAARRPFRIETPSSAGAAVDLFAVDGLDDHLRRIFGELAEVREEISRFKARDPAVDRERDRNVLWAGIETIQDAIQHTKHEIASLHAEGARGEKLLRATSELEAVVTDTEEATEAILSSAERVDALMLQMHTLLTGDAADLASEIQNETTKIFEACNFQDITGQRIRKVVKLLLFIEERVARMTDIWGGADLVAQGARIIPREGDEALLNGPALRSDEGVVSQDDIDSLFA</sequence>
<dbReference type="GeneID" id="95760908"/>
<dbReference type="Pfam" id="PF04344">
    <property type="entry name" value="CheZ"/>
    <property type="match status" value="1"/>
</dbReference>
<dbReference type="GO" id="GO:0003824">
    <property type="term" value="F:catalytic activity"/>
    <property type="evidence" value="ECO:0007669"/>
    <property type="project" value="InterPro"/>
</dbReference>
<dbReference type="Proteomes" id="UP001144397">
    <property type="component" value="Unassembled WGS sequence"/>
</dbReference>
<reference evidence="2 4" key="2">
    <citation type="submission" date="2023-07" db="EMBL/GenBank/DDBJ databases">
        <title>Genomic Encyclopedia of Type Strains, Phase IV (KMG-IV): sequencing the most valuable type-strain genomes for metagenomic binning, comparative biology and taxonomic classification.</title>
        <authorList>
            <person name="Goeker M."/>
        </authorList>
    </citation>
    <scope>NUCLEOTIDE SEQUENCE [LARGE SCALE GENOMIC DNA]</scope>
    <source>
        <strain evidence="2 4">DSM 338</strain>
    </source>
</reference>
<evidence type="ECO:0000313" key="1">
    <source>
        <dbReference type="EMBL" id="GLI20443.1"/>
    </source>
</evidence>
<name>A0A9W6CDW0_XANFL</name>
<comment type="caution">
    <text evidence="1">The sequence shown here is derived from an EMBL/GenBank/DDBJ whole genome shotgun (WGS) entry which is preliminary data.</text>
</comment>
<dbReference type="EMBL" id="JAVDPY010000003">
    <property type="protein sequence ID" value="MDR6333804.1"/>
    <property type="molecule type" value="Genomic_DNA"/>
</dbReference>
<accession>A0A9W6CDW0</accession>
<dbReference type="SUPFAM" id="SSF75708">
    <property type="entry name" value="Chemotaxis phosphatase CheZ"/>
    <property type="match status" value="1"/>
</dbReference>
<dbReference type="Gene3D" id="1.10.287.500">
    <property type="entry name" value="Helix hairpin bin"/>
    <property type="match status" value="1"/>
</dbReference>
<keyword evidence="4" id="KW-1185">Reference proteome</keyword>
<evidence type="ECO:0000313" key="3">
    <source>
        <dbReference type="Proteomes" id="UP001144397"/>
    </source>
</evidence>
<dbReference type="RefSeq" id="WP_169124873.1">
    <property type="nucleotide sequence ID" value="NZ_BSDO01000001.1"/>
</dbReference>
<dbReference type="GO" id="GO:0050920">
    <property type="term" value="P:regulation of chemotaxis"/>
    <property type="evidence" value="ECO:0007669"/>
    <property type="project" value="InterPro"/>
</dbReference>
<dbReference type="InterPro" id="IPR007439">
    <property type="entry name" value="Chemotax_Pase_CheZ"/>
</dbReference>
<protein>
    <submittedName>
        <fullName evidence="2">Chemotaxis protein CheZ</fullName>
    </submittedName>
</protein>
<gene>
    <name evidence="2" type="ORF">GGQ86_002274</name>
    <name evidence="1" type="ORF">XFLAVUS301_01170</name>
</gene>
<organism evidence="1 3">
    <name type="scientific">Xanthobacter flavus</name>
    <dbReference type="NCBI Taxonomy" id="281"/>
    <lineage>
        <taxon>Bacteria</taxon>
        <taxon>Pseudomonadati</taxon>
        <taxon>Pseudomonadota</taxon>
        <taxon>Alphaproteobacteria</taxon>
        <taxon>Hyphomicrobiales</taxon>
        <taxon>Xanthobacteraceae</taxon>
        <taxon>Xanthobacter</taxon>
    </lineage>
</organism>